<reference evidence="2 3" key="1">
    <citation type="submission" date="2014-08" db="EMBL/GenBank/DDBJ databases">
        <authorList>
            <person name="Hassan Y.I."/>
            <person name="Lepp D."/>
            <person name="Zhou T."/>
        </authorList>
    </citation>
    <scope>NUCLEOTIDE SEQUENCE [LARGE SCALE GENOMIC DNA]</scope>
    <source>
        <strain evidence="2 3">IFO13584</strain>
    </source>
</reference>
<comment type="caution">
    <text evidence="2">The sequence shown here is derived from an EMBL/GenBank/DDBJ whole genome shotgun (WGS) entry which is preliminary data.</text>
</comment>
<name>A0A087LY43_9HYPH</name>
<dbReference type="AlphaFoldDB" id="A0A087LY43"/>
<dbReference type="EMBL" id="JQGC01000024">
    <property type="protein sequence ID" value="KFL29546.1"/>
    <property type="molecule type" value="Genomic_DNA"/>
</dbReference>
<evidence type="ECO:0000256" key="1">
    <source>
        <dbReference type="SAM" id="Coils"/>
    </source>
</evidence>
<protein>
    <submittedName>
        <fullName evidence="2">Uncharacterized protein</fullName>
    </submittedName>
</protein>
<dbReference type="OrthoDB" id="7879560at2"/>
<dbReference type="Proteomes" id="UP000028981">
    <property type="component" value="Unassembled WGS sequence"/>
</dbReference>
<accession>A0A087LY43</accession>
<keyword evidence="3" id="KW-1185">Reference proteome</keyword>
<gene>
    <name evidence="2" type="ORF">JP75_20465</name>
</gene>
<dbReference type="RefSeq" id="WP_035086269.1">
    <property type="nucleotide sequence ID" value="NZ_JQGC01000024.1"/>
</dbReference>
<feature type="coiled-coil region" evidence="1">
    <location>
        <begin position="174"/>
        <end position="201"/>
    </location>
</feature>
<sequence>MDLTPVRTSMAEFARSADGERYREILRRVQEEIKKRDRENLKAERDEETLQLVEAVVIMATESELVEFGMTLDHYDAAAYEALANNEKLIDESRERLREMYEKAYVLPDGRRVFESDDGVHVFDEHGVEIAPETVSADELGDNLPSWEQWSGEREAQRDLLEDRAAIIEFQNDIVNARERVEAGEMTKDELEELKSSLEANMPDSVRAELPAELQPAAPVAATPEVTQEADANWRLNVKLDMPVM</sequence>
<dbReference type="STRING" id="46914.JP75_20465"/>
<evidence type="ECO:0000313" key="2">
    <source>
        <dbReference type="EMBL" id="KFL29546.1"/>
    </source>
</evidence>
<proteinExistence type="predicted"/>
<keyword evidence="1" id="KW-0175">Coiled coil</keyword>
<evidence type="ECO:0000313" key="3">
    <source>
        <dbReference type="Proteomes" id="UP000028981"/>
    </source>
</evidence>
<organism evidence="2 3">
    <name type="scientific">Devosia riboflavina</name>
    <dbReference type="NCBI Taxonomy" id="46914"/>
    <lineage>
        <taxon>Bacteria</taxon>
        <taxon>Pseudomonadati</taxon>
        <taxon>Pseudomonadota</taxon>
        <taxon>Alphaproteobacteria</taxon>
        <taxon>Hyphomicrobiales</taxon>
        <taxon>Devosiaceae</taxon>
        <taxon>Devosia</taxon>
    </lineage>
</organism>